<feature type="domain" description="CBS" evidence="2">
    <location>
        <begin position="57"/>
        <end position="125"/>
    </location>
</feature>
<evidence type="ECO:0000256" key="1">
    <source>
        <dbReference type="PROSITE-ProRule" id="PRU00703"/>
    </source>
</evidence>
<organism evidence="3">
    <name type="scientific">Arundo donax</name>
    <name type="common">Giant reed</name>
    <name type="synonym">Donax arundinaceus</name>
    <dbReference type="NCBI Taxonomy" id="35708"/>
    <lineage>
        <taxon>Eukaryota</taxon>
        <taxon>Viridiplantae</taxon>
        <taxon>Streptophyta</taxon>
        <taxon>Embryophyta</taxon>
        <taxon>Tracheophyta</taxon>
        <taxon>Spermatophyta</taxon>
        <taxon>Magnoliopsida</taxon>
        <taxon>Liliopsida</taxon>
        <taxon>Poales</taxon>
        <taxon>Poaceae</taxon>
        <taxon>PACMAD clade</taxon>
        <taxon>Arundinoideae</taxon>
        <taxon>Arundineae</taxon>
        <taxon>Arundo</taxon>
    </lineage>
</organism>
<dbReference type="Gene3D" id="3.10.580.10">
    <property type="entry name" value="CBS-domain"/>
    <property type="match status" value="1"/>
</dbReference>
<dbReference type="AlphaFoldDB" id="A0A0A9HED4"/>
<evidence type="ECO:0000313" key="3">
    <source>
        <dbReference type="EMBL" id="JAE34159.1"/>
    </source>
</evidence>
<dbReference type="PANTHER" id="PTHR47581:SF2">
    <property type="entry name" value="OS09G0431600 PROTEIN"/>
    <property type="match status" value="1"/>
</dbReference>
<dbReference type="InterPro" id="IPR044781">
    <property type="entry name" value="At5g10690-like"/>
</dbReference>
<sequence length="138" mass="15235">MIPFQESRPLPADLILQKAVMRLLEDRAVPLVDDWGGCVGIVHHDDCRKLDAPLLSMARGPPLCVPTSTSVEHVIDLLLREKSEMVIVVKKGNMYEGSYASSSRPLGVFSLAILWKFTGDYSSDIHDVGISQLTQARC</sequence>
<name>A0A0A9HED4_ARUDO</name>
<dbReference type="EMBL" id="GBRH01163737">
    <property type="protein sequence ID" value="JAE34159.1"/>
    <property type="molecule type" value="Transcribed_RNA"/>
</dbReference>
<proteinExistence type="predicted"/>
<evidence type="ECO:0000259" key="2">
    <source>
        <dbReference type="PROSITE" id="PS51371"/>
    </source>
</evidence>
<dbReference type="InterPro" id="IPR046342">
    <property type="entry name" value="CBS_dom_sf"/>
</dbReference>
<protein>
    <recommendedName>
        <fullName evidence="2">CBS domain-containing protein</fullName>
    </recommendedName>
</protein>
<accession>A0A0A9HED4</accession>
<dbReference type="PROSITE" id="PS51371">
    <property type="entry name" value="CBS"/>
    <property type="match status" value="1"/>
</dbReference>
<reference evidence="3" key="1">
    <citation type="submission" date="2014-09" db="EMBL/GenBank/DDBJ databases">
        <authorList>
            <person name="Magalhaes I.L.F."/>
            <person name="Oliveira U."/>
            <person name="Santos F.R."/>
            <person name="Vidigal T.H.D.A."/>
            <person name="Brescovit A.D."/>
            <person name="Santos A.J."/>
        </authorList>
    </citation>
    <scope>NUCLEOTIDE SEQUENCE</scope>
    <source>
        <tissue evidence="3">Shoot tissue taken approximately 20 cm above the soil surface</tissue>
    </source>
</reference>
<dbReference type="SUPFAM" id="SSF54631">
    <property type="entry name" value="CBS-domain pair"/>
    <property type="match status" value="1"/>
</dbReference>
<dbReference type="PANTHER" id="PTHR47581">
    <property type="entry name" value="OS09G0431600 PROTEIN"/>
    <property type="match status" value="1"/>
</dbReference>
<reference evidence="3" key="2">
    <citation type="journal article" date="2015" name="Data Brief">
        <title>Shoot transcriptome of the giant reed, Arundo donax.</title>
        <authorList>
            <person name="Barrero R.A."/>
            <person name="Guerrero F.D."/>
            <person name="Moolhuijzen P."/>
            <person name="Goolsby J.A."/>
            <person name="Tidwell J."/>
            <person name="Bellgard S.E."/>
            <person name="Bellgard M.I."/>
        </authorList>
    </citation>
    <scope>NUCLEOTIDE SEQUENCE</scope>
    <source>
        <tissue evidence="3">Shoot tissue taken approximately 20 cm above the soil surface</tissue>
    </source>
</reference>
<dbReference type="InterPro" id="IPR000644">
    <property type="entry name" value="CBS_dom"/>
</dbReference>
<keyword evidence="1" id="KW-0129">CBS domain</keyword>